<dbReference type="OrthoDB" id="6435396at2759"/>
<reference evidence="6" key="1">
    <citation type="submission" date="2020-07" db="EMBL/GenBank/DDBJ databases">
        <title>Multicomponent nature underlies the extraordinary mechanical properties of spider dragline silk.</title>
        <authorList>
            <person name="Kono N."/>
            <person name="Nakamura H."/>
            <person name="Mori M."/>
            <person name="Yoshida Y."/>
            <person name="Ohtoshi R."/>
            <person name="Malay A.D."/>
            <person name="Moran D.A.P."/>
            <person name="Tomita M."/>
            <person name="Numata K."/>
            <person name="Arakawa K."/>
        </authorList>
    </citation>
    <scope>NUCLEOTIDE SEQUENCE</scope>
</reference>
<feature type="coiled-coil region" evidence="4">
    <location>
        <begin position="237"/>
        <end position="271"/>
    </location>
</feature>
<proteinExistence type="inferred from homology"/>
<feature type="coiled-coil region" evidence="4">
    <location>
        <begin position="321"/>
        <end position="369"/>
    </location>
</feature>
<dbReference type="SUPFAM" id="SSF52540">
    <property type="entry name" value="P-loop containing nucleoside triphosphate hydrolases"/>
    <property type="match status" value="2"/>
</dbReference>
<evidence type="ECO:0000313" key="7">
    <source>
        <dbReference type="Proteomes" id="UP000887116"/>
    </source>
</evidence>
<dbReference type="GO" id="GO:0003697">
    <property type="term" value="F:single-stranded DNA binding"/>
    <property type="evidence" value="ECO:0007669"/>
    <property type="project" value="TreeGrafter"/>
</dbReference>
<dbReference type="Gene3D" id="3.40.50.300">
    <property type="entry name" value="P-loop containing nucleotide triphosphate hydrolases"/>
    <property type="match status" value="2"/>
</dbReference>
<feature type="coiled-coil region" evidence="4">
    <location>
        <begin position="812"/>
        <end position="874"/>
    </location>
</feature>
<name>A0A8X6LBI2_TRICU</name>
<dbReference type="Pfam" id="PF02463">
    <property type="entry name" value="SMC_N"/>
    <property type="match status" value="1"/>
</dbReference>
<dbReference type="PANTHER" id="PTHR45916">
    <property type="entry name" value="STRUCTURAL MAINTENANCE OF CHROMOSOMES PROTEIN 5"/>
    <property type="match status" value="1"/>
</dbReference>
<dbReference type="Proteomes" id="UP000887116">
    <property type="component" value="Unassembled WGS sequence"/>
</dbReference>
<organism evidence="6 7">
    <name type="scientific">Trichonephila clavata</name>
    <name type="common">Joro spider</name>
    <name type="synonym">Nephila clavata</name>
    <dbReference type="NCBI Taxonomy" id="2740835"/>
    <lineage>
        <taxon>Eukaryota</taxon>
        <taxon>Metazoa</taxon>
        <taxon>Ecdysozoa</taxon>
        <taxon>Arthropoda</taxon>
        <taxon>Chelicerata</taxon>
        <taxon>Arachnida</taxon>
        <taxon>Araneae</taxon>
        <taxon>Araneomorphae</taxon>
        <taxon>Entelegynae</taxon>
        <taxon>Araneoidea</taxon>
        <taxon>Nephilidae</taxon>
        <taxon>Trichonephila</taxon>
    </lineage>
</organism>
<evidence type="ECO:0000256" key="3">
    <source>
        <dbReference type="ARBA" id="ARBA00023054"/>
    </source>
</evidence>
<evidence type="ECO:0000256" key="4">
    <source>
        <dbReference type="SAM" id="Coils"/>
    </source>
</evidence>
<dbReference type="AlphaFoldDB" id="A0A8X6LBI2"/>
<keyword evidence="7" id="KW-1185">Reference proteome</keyword>
<dbReference type="GO" id="GO:0005634">
    <property type="term" value="C:nucleus"/>
    <property type="evidence" value="ECO:0007669"/>
    <property type="project" value="TreeGrafter"/>
</dbReference>
<protein>
    <recommendedName>
        <fullName evidence="2">Structural maintenance of chromosomes protein 5</fullName>
    </recommendedName>
</protein>
<evidence type="ECO:0000313" key="6">
    <source>
        <dbReference type="EMBL" id="GFR03640.1"/>
    </source>
</evidence>
<evidence type="ECO:0000259" key="5">
    <source>
        <dbReference type="Pfam" id="PF02463"/>
    </source>
</evidence>
<dbReference type="EMBL" id="BMAO01015707">
    <property type="protein sequence ID" value="GFR03640.1"/>
    <property type="molecule type" value="Genomic_DNA"/>
</dbReference>
<comment type="similarity">
    <text evidence="1">Belongs to the SMC family. SMC5 subfamily.</text>
</comment>
<keyword evidence="3 4" id="KW-0175">Coiled coil</keyword>
<dbReference type="GO" id="GO:0000724">
    <property type="term" value="P:double-strand break repair via homologous recombination"/>
    <property type="evidence" value="ECO:0007669"/>
    <property type="project" value="TreeGrafter"/>
</dbReference>
<dbReference type="InterPro" id="IPR003395">
    <property type="entry name" value="RecF/RecN/SMC_N"/>
</dbReference>
<feature type="coiled-coil region" evidence="4">
    <location>
        <begin position="601"/>
        <end position="656"/>
    </location>
</feature>
<sequence length="1043" mass="120916">MEGYKGGRITRIKLKGFMTYDEIDLKPKKGLNLIVGLNGSGKSSIMSAICLGLGGKPQFTGRSFQTSDFINFKHKEAEIEIELESFRGKNDVIRRVIQPDKSIWYLNGSHAQQSEIAAVVKKYNIDIGNLCQFLPQEKVAEFSKMDKKQRLENMIKAIGEPSLYTMFGDLKDMRKEYCHVEKELEILESSRNSEVKMNEVLRPELEKQEERFRLQAELAALRVQKMIAQYNILQGESLKIKEEKKSLKRDMLRIEKELASLSSKKESLFSESNGLRHEIKEKSQRIAYLTGELSKQLDNFNMLHEQVDNAKITFRNKITKKEEQKAELIELNSKIKGFQEALKKKEHSVTEMKAQISKNAEQYEAIENEISSLDYTMGSTNLEINRMEFLKKRTLEEVERISSEENKKFEILKRSYPDTYKAVCWLQEHQNSFRAPISMPALISIQVTDDENRKFLENAISKRDLLMFVCEDKQDLERFMNVMKKDKKLSVNVTMVPDENINDFSSPAITGHMRKLGMQCFLKDLFIAPESVMRFLCKLSRLHQVPVCNNNAESNVEHILKYNSLFFTPTERITGKRSQYGNRNLSVKRDFIVDRKILPNIKDNSEILNNLEMKLKNTENSLNELNSKFMQCSVHRTELDKKLEALRKVKHELEHESLKISEIQFQIKQLTETYIKKKAAVIDEEQEKAYVKEKICSANSTKKEILAMMHKLIKEFLLCKKEKLKRILVLKFFSENISSLESEIKTKEKAQSDTEKCLLEKTVESTALKTQGFKLYDEIKKLDLDKLKFLIPSSPAQIGTDIAPAQQGPEVLEQVEQSIANIEARLEFNNENIAPILAEYKERQEKILNAEEHIKEYETRMKTLQAKIEEKKKHWLQRLINHIDNINKKFSEYYKFLQCAGEISLDTADDSDDFPNYGLQIKLKYRVDEDFMELSQTHHSGGECSVAAIIFILSLQELTEVPFRCIDEINQGMDAVNERKMYQLVADAAKSGSCSQYFLLTPKLLMDLSYHKDVAVHIIYNSIFLQTKLDVERHLEIAKTCKS</sequence>
<dbReference type="GO" id="GO:0030915">
    <property type="term" value="C:Smc5-Smc6 complex"/>
    <property type="evidence" value="ECO:0007669"/>
    <property type="project" value="TreeGrafter"/>
</dbReference>
<accession>A0A8X6LBI2</accession>
<dbReference type="PANTHER" id="PTHR45916:SF1">
    <property type="entry name" value="STRUCTURAL MAINTENANCE OF CHROMOSOMES PROTEIN 5"/>
    <property type="match status" value="1"/>
</dbReference>
<gene>
    <name evidence="6" type="primary">SMC5</name>
    <name evidence="6" type="ORF">TNCT_727641</name>
</gene>
<evidence type="ECO:0000256" key="2">
    <source>
        <dbReference type="ARBA" id="ARBA00018687"/>
    </source>
</evidence>
<comment type="caution">
    <text evidence="6">The sequence shown here is derived from an EMBL/GenBank/DDBJ whole genome shotgun (WGS) entry which is preliminary data.</text>
</comment>
<dbReference type="InterPro" id="IPR027417">
    <property type="entry name" value="P-loop_NTPase"/>
</dbReference>
<feature type="domain" description="RecF/RecN/SMC N-terminal" evidence="5">
    <location>
        <begin position="9"/>
        <end position="1001"/>
    </location>
</feature>
<evidence type="ECO:0000256" key="1">
    <source>
        <dbReference type="ARBA" id="ARBA00010171"/>
    </source>
</evidence>